<organism evidence="1 2">
    <name type="scientific">Escherichia coli</name>
    <dbReference type="NCBI Taxonomy" id="562"/>
    <lineage>
        <taxon>Bacteria</taxon>
        <taxon>Pseudomonadati</taxon>
        <taxon>Pseudomonadota</taxon>
        <taxon>Gammaproteobacteria</taxon>
        <taxon>Enterobacterales</taxon>
        <taxon>Enterobacteriaceae</taxon>
        <taxon>Escherichia</taxon>
    </lineage>
</organism>
<dbReference type="AlphaFoldDB" id="A0AAP3A410"/>
<gene>
    <name evidence="1" type="ORF">OFN31_29560</name>
</gene>
<comment type="caution">
    <text evidence="1">The sequence shown here is derived from an EMBL/GenBank/DDBJ whole genome shotgun (WGS) entry which is preliminary data.</text>
</comment>
<proteinExistence type="predicted"/>
<protein>
    <submittedName>
        <fullName evidence="1">Uncharacterized protein</fullName>
    </submittedName>
</protein>
<reference evidence="1" key="1">
    <citation type="submission" date="2023-06" db="EMBL/GenBank/DDBJ databases">
        <title>Deciphering the underlying mechanisms mediating the transmission of blaNDM gene from human to animals in China.</title>
        <authorList>
            <person name="Chen K."/>
            <person name="Chen S."/>
        </authorList>
    </citation>
    <scope>NUCLEOTIDE SEQUENCE</scope>
    <source>
        <strain evidence="1">1199</strain>
    </source>
</reference>
<evidence type="ECO:0000313" key="1">
    <source>
        <dbReference type="EMBL" id="MCV5625788.1"/>
    </source>
</evidence>
<dbReference type="Proteomes" id="UP001208624">
    <property type="component" value="Unassembled WGS sequence"/>
</dbReference>
<sequence length="76" mass="8340">PKTHVIATRNAAGTFRKNSATPVITSILSIPPTALKSILKFYLITMPKALHPPSARARIPATPARFMQWFSCTCMT</sequence>
<feature type="non-terminal residue" evidence="1">
    <location>
        <position position="1"/>
    </location>
</feature>
<name>A0AAP3A410_ECOLX</name>
<dbReference type="EMBL" id="JAOVKC010000821">
    <property type="protein sequence ID" value="MCV5625788.1"/>
    <property type="molecule type" value="Genomic_DNA"/>
</dbReference>
<accession>A0AAP3A410</accession>
<evidence type="ECO:0000313" key="2">
    <source>
        <dbReference type="Proteomes" id="UP001208624"/>
    </source>
</evidence>